<protein>
    <submittedName>
        <fullName evidence="3">Putative low-complexity protein</fullName>
    </submittedName>
</protein>
<feature type="chain" id="PRO_5003682694" evidence="2">
    <location>
        <begin position="29"/>
        <end position="100"/>
    </location>
</feature>
<organism evidence="3 4">
    <name type="scientific">Thiocystis violascens (strain ATCC 17096 / DSM 198 / 6111)</name>
    <name type="common">Chromatium violascens</name>
    <dbReference type="NCBI Taxonomy" id="765911"/>
    <lineage>
        <taxon>Bacteria</taxon>
        <taxon>Pseudomonadati</taxon>
        <taxon>Pseudomonadota</taxon>
        <taxon>Gammaproteobacteria</taxon>
        <taxon>Chromatiales</taxon>
        <taxon>Chromatiaceae</taxon>
        <taxon>Thiocystis</taxon>
    </lineage>
</organism>
<keyword evidence="4" id="KW-1185">Reference proteome</keyword>
<name>I3YH23_THIV6</name>
<sequence length="100" mass="9906">MSNKTLIYTTLAGAALVGSLATFGLAQAADNPFAVQALDRGYVQLAESDAEGKCGEGKDAEGKCGEGKSAEGKCGEGEGEGEGDKAAEGKCGEGKCGGKK</sequence>
<keyword evidence="2" id="KW-0732">Signal</keyword>
<dbReference type="STRING" id="765911.Thivi_4495"/>
<dbReference type="KEGG" id="tvi:Thivi_4495"/>
<evidence type="ECO:0000256" key="1">
    <source>
        <dbReference type="SAM" id="MobiDB-lite"/>
    </source>
</evidence>
<dbReference type="HOGENOM" id="CLU_128743_0_1_6"/>
<dbReference type="eggNOG" id="COG3767">
    <property type="taxonomic scope" value="Bacteria"/>
</dbReference>
<feature type="compositionally biased region" description="Basic and acidic residues" evidence="1">
    <location>
        <begin position="50"/>
        <end position="93"/>
    </location>
</feature>
<dbReference type="Proteomes" id="UP000006062">
    <property type="component" value="Chromosome"/>
</dbReference>
<dbReference type="OrthoDB" id="5773089at2"/>
<proteinExistence type="predicted"/>
<evidence type="ECO:0000313" key="4">
    <source>
        <dbReference type="Proteomes" id="UP000006062"/>
    </source>
</evidence>
<gene>
    <name evidence="3" type="ordered locus">Thivi_4495</name>
</gene>
<accession>I3YH23</accession>
<dbReference type="EMBL" id="CP003154">
    <property type="protein sequence ID" value="AFL76291.1"/>
    <property type="molecule type" value="Genomic_DNA"/>
</dbReference>
<evidence type="ECO:0000313" key="3">
    <source>
        <dbReference type="EMBL" id="AFL76291.1"/>
    </source>
</evidence>
<dbReference type="AlphaFoldDB" id="I3YH23"/>
<feature type="region of interest" description="Disordered" evidence="1">
    <location>
        <begin position="49"/>
        <end position="100"/>
    </location>
</feature>
<dbReference type="RefSeq" id="WP_014780665.1">
    <property type="nucleotide sequence ID" value="NC_018012.1"/>
</dbReference>
<evidence type="ECO:0000256" key="2">
    <source>
        <dbReference type="SAM" id="SignalP"/>
    </source>
</evidence>
<feature type="signal peptide" evidence="2">
    <location>
        <begin position="1"/>
        <end position="28"/>
    </location>
</feature>
<reference evidence="3 4" key="1">
    <citation type="submission" date="2012-06" db="EMBL/GenBank/DDBJ databases">
        <title>Complete sequence of Thiocystis violascens DSM 198.</title>
        <authorList>
            <consortium name="US DOE Joint Genome Institute"/>
            <person name="Lucas S."/>
            <person name="Han J."/>
            <person name="Lapidus A."/>
            <person name="Cheng J.-F."/>
            <person name="Goodwin L."/>
            <person name="Pitluck S."/>
            <person name="Peters L."/>
            <person name="Ovchinnikova G."/>
            <person name="Teshima H."/>
            <person name="Detter J.C."/>
            <person name="Han C."/>
            <person name="Tapia R."/>
            <person name="Land M."/>
            <person name="Hauser L."/>
            <person name="Kyrpides N."/>
            <person name="Ivanova N."/>
            <person name="Pagani I."/>
            <person name="Vogl K."/>
            <person name="Liu Z."/>
            <person name="Frigaard N.-U."/>
            <person name="Bryant D."/>
            <person name="Woyke T."/>
        </authorList>
    </citation>
    <scope>NUCLEOTIDE SEQUENCE [LARGE SCALE GENOMIC DNA]</scope>
    <source>
        <strain evidence="4">ATCC 17096 / DSM 198 / 6111</strain>
    </source>
</reference>